<keyword evidence="3" id="KW-1185">Reference proteome</keyword>
<evidence type="ECO:0000313" key="3">
    <source>
        <dbReference type="Proteomes" id="UP000184501"/>
    </source>
</evidence>
<accession>A0A1M5Q926</accession>
<organism evidence="2 3">
    <name type="scientific">Streptoalloteichus hindustanus</name>
    <dbReference type="NCBI Taxonomy" id="2017"/>
    <lineage>
        <taxon>Bacteria</taxon>
        <taxon>Bacillati</taxon>
        <taxon>Actinomycetota</taxon>
        <taxon>Actinomycetes</taxon>
        <taxon>Pseudonocardiales</taxon>
        <taxon>Pseudonocardiaceae</taxon>
        <taxon>Streptoalloteichus</taxon>
    </lineage>
</organism>
<protein>
    <submittedName>
        <fullName evidence="2">Uncharacterized protein</fullName>
    </submittedName>
</protein>
<dbReference type="EMBL" id="FQVN01000022">
    <property type="protein sequence ID" value="SHH10279.1"/>
    <property type="molecule type" value="Genomic_DNA"/>
</dbReference>
<evidence type="ECO:0000256" key="1">
    <source>
        <dbReference type="SAM" id="MobiDB-lite"/>
    </source>
</evidence>
<proteinExistence type="predicted"/>
<gene>
    <name evidence="2" type="ORF">SAMN05444320_12234</name>
</gene>
<feature type="compositionally biased region" description="Basic and acidic residues" evidence="1">
    <location>
        <begin position="7"/>
        <end position="27"/>
    </location>
</feature>
<feature type="region of interest" description="Disordered" evidence="1">
    <location>
        <begin position="1"/>
        <end position="93"/>
    </location>
</feature>
<dbReference type="Proteomes" id="UP000184501">
    <property type="component" value="Unassembled WGS sequence"/>
</dbReference>
<evidence type="ECO:0000313" key="2">
    <source>
        <dbReference type="EMBL" id="SHH10279.1"/>
    </source>
</evidence>
<sequence length="93" mass="9920">MARKNHEHGPRRVIDIGERDWSDRGDRAAAGSVRSGFRQTGGFASRQAGLGRSMPGRASRQRPRVKSGNGTGAPPRRIDSTLSATGALHVAES</sequence>
<dbReference type="AlphaFoldDB" id="A0A1M5Q926"/>
<name>A0A1M5Q926_STRHI</name>
<reference evidence="2 3" key="1">
    <citation type="submission" date="2016-11" db="EMBL/GenBank/DDBJ databases">
        <authorList>
            <person name="Jaros S."/>
            <person name="Januszkiewicz K."/>
            <person name="Wedrychowicz H."/>
        </authorList>
    </citation>
    <scope>NUCLEOTIDE SEQUENCE [LARGE SCALE GENOMIC DNA]</scope>
    <source>
        <strain evidence="2 3">DSM 44523</strain>
    </source>
</reference>